<proteinExistence type="predicted"/>
<dbReference type="EMBL" id="CP001675">
    <property type="protein sequence ID" value="ACT52076.1"/>
    <property type="molecule type" value="Genomic_DNA"/>
</dbReference>
<gene>
    <name evidence="2" type="ordered locus">Msip34_2852</name>
</gene>
<reference evidence="2 3" key="2">
    <citation type="journal article" date="2011" name="J. Bacteriol.">
        <title>Genomes of three methylotrophs from a single niche uncover genetic and metabolic divergence of Methylophilaceae.</title>
        <authorList>
            <person name="Lapidus A."/>
            <person name="Clum A."/>
            <person name="Labutti K."/>
            <person name="Kaluzhnaya M.G."/>
            <person name="Lim S."/>
            <person name="Beck D.A."/>
            <person name="Glavina Del Rio T."/>
            <person name="Nolan M."/>
            <person name="Mavromatis K."/>
            <person name="Huntemann M."/>
            <person name="Lucas S."/>
            <person name="Lidstrom M.E."/>
            <person name="Ivanova N."/>
            <person name="Chistoserdova L."/>
        </authorList>
    </citation>
    <scope>NUCLEOTIDE SEQUENCE [LARGE SCALE GENOMIC DNA]</scope>
    <source>
        <strain evidence="2 3">SIP3-4</strain>
        <plasmid evidence="2 3">pMsip01</plasmid>
    </source>
</reference>
<dbReference type="RefSeq" id="WP_012777674.1">
    <property type="nucleotide sequence ID" value="NC_012970.1"/>
</dbReference>
<protein>
    <submittedName>
        <fullName evidence="2">Uncharacterized protein</fullName>
    </submittedName>
</protein>
<reference evidence="3" key="1">
    <citation type="submission" date="2009-07" db="EMBL/GenBank/DDBJ databases">
        <title>Complete sequence of plasmid 1 of Methylovorus sp. SIP3-4.</title>
        <authorList>
            <consortium name="US DOE Joint Genome Institute"/>
            <person name="Lucas S."/>
            <person name="Copeland A."/>
            <person name="Lapidus A."/>
            <person name="Glavina del Rio T."/>
            <person name="Tice H."/>
            <person name="Bruce D."/>
            <person name="Goodwin L."/>
            <person name="Pitluck S."/>
            <person name="Clum A."/>
            <person name="Larimer F."/>
            <person name="Land M."/>
            <person name="Hauser L."/>
            <person name="Kyrpides N."/>
            <person name="Mikhailova N."/>
            <person name="Kayluzhnaya M."/>
            <person name="Chistoserdova L."/>
        </authorList>
    </citation>
    <scope>NUCLEOTIDE SEQUENCE [LARGE SCALE GENOMIC DNA]</scope>
    <source>
        <strain evidence="3">SIP3-4</strain>
        <plasmid evidence="3">pMsip01</plasmid>
    </source>
</reference>
<keyword evidence="3" id="KW-1185">Reference proteome</keyword>
<name>C6XEL9_METGS</name>
<sequence length="246" mass="26889">MSESNGLTKVEILWTEIIELSRRLDEMVSKIVSAESTVGNTVTSLEETMAALLEKMVSISNSADGVLSEKQAELNKLIELAMQEAANKAAQRDLDVVEMISEGVELRLKEMQSLFSDELSKSIHLNSMHIQAEASKHLMRATNAIDIAKSIDKAVAISIAIILVIVFGACAAYGGWHLAFLHYANSSKQADAFITTPEGKAALEFSRLNDVNAMLDCKGFNTTKQAGHTYCLPLDAKRNVSGWRID</sequence>
<dbReference type="HOGENOM" id="CLU_1128039_0_0_4"/>
<keyword evidence="1" id="KW-0812">Transmembrane</keyword>
<evidence type="ECO:0000313" key="2">
    <source>
        <dbReference type="EMBL" id="ACT52076.1"/>
    </source>
</evidence>
<evidence type="ECO:0000256" key="1">
    <source>
        <dbReference type="SAM" id="Phobius"/>
    </source>
</evidence>
<dbReference type="AlphaFoldDB" id="C6XEL9"/>
<keyword evidence="2" id="KW-0614">Plasmid</keyword>
<keyword evidence="1" id="KW-1133">Transmembrane helix</keyword>
<accession>C6XEL9</accession>
<dbReference type="Proteomes" id="UP000002743">
    <property type="component" value="Plasmid pMsip01"/>
</dbReference>
<keyword evidence="1" id="KW-0472">Membrane</keyword>
<geneLocation type="plasmid" evidence="2 3">
    <name>pMsip01</name>
</geneLocation>
<feature type="transmembrane region" description="Helical" evidence="1">
    <location>
        <begin position="154"/>
        <end position="176"/>
    </location>
</feature>
<organism evidence="2 3">
    <name type="scientific">Methylovorus glucosotrophus (strain SIP3-4)</name>
    <dbReference type="NCBI Taxonomy" id="582744"/>
    <lineage>
        <taxon>Bacteria</taxon>
        <taxon>Pseudomonadati</taxon>
        <taxon>Pseudomonadota</taxon>
        <taxon>Betaproteobacteria</taxon>
        <taxon>Nitrosomonadales</taxon>
        <taxon>Methylophilaceae</taxon>
        <taxon>Methylovorus</taxon>
    </lineage>
</organism>
<evidence type="ECO:0000313" key="3">
    <source>
        <dbReference type="Proteomes" id="UP000002743"/>
    </source>
</evidence>
<dbReference type="KEGG" id="mei:Msip34_2852"/>